<accession>A0A7U2F8H0</accession>
<evidence type="ECO:0000313" key="1">
    <source>
        <dbReference type="EMBL" id="QRD00698.1"/>
    </source>
</evidence>
<gene>
    <name evidence="1" type="ORF">JI435_415650</name>
</gene>
<dbReference type="VEuPathDB" id="FungiDB:JI435_415650"/>
<dbReference type="EMBL" id="CP069033">
    <property type="protein sequence ID" value="QRD00698.1"/>
    <property type="molecule type" value="Genomic_DNA"/>
</dbReference>
<proteinExistence type="predicted"/>
<dbReference type="AlphaFoldDB" id="A0A7U2F8H0"/>
<dbReference type="Proteomes" id="UP000663193">
    <property type="component" value="Chromosome 11"/>
</dbReference>
<organism evidence="1 2">
    <name type="scientific">Phaeosphaeria nodorum (strain SN15 / ATCC MYA-4574 / FGSC 10173)</name>
    <name type="common">Glume blotch fungus</name>
    <name type="synonym">Parastagonospora nodorum</name>
    <dbReference type="NCBI Taxonomy" id="321614"/>
    <lineage>
        <taxon>Eukaryota</taxon>
        <taxon>Fungi</taxon>
        <taxon>Dikarya</taxon>
        <taxon>Ascomycota</taxon>
        <taxon>Pezizomycotina</taxon>
        <taxon>Dothideomycetes</taxon>
        <taxon>Pleosporomycetidae</taxon>
        <taxon>Pleosporales</taxon>
        <taxon>Pleosporineae</taxon>
        <taxon>Phaeosphaeriaceae</taxon>
        <taxon>Parastagonospora</taxon>
    </lineage>
</organism>
<keyword evidence="2" id="KW-1185">Reference proteome</keyword>
<name>A0A7U2F8H0_PHANO</name>
<protein>
    <submittedName>
        <fullName evidence="1">Uncharacterized protein</fullName>
    </submittedName>
</protein>
<sequence length="61" mass="6809">MATQPLSKRRHNQHQYTATLCTTTFSPSLRFPSLLHTTSSSVCSFSSFNCGICIQRSATRL</sequence>
<reference evidence="2" key="1">
    <citation type="journal article" date="2021" name="BMC Genomics">
        <title>Chromosome-level genome assembly and manually-curated proteome of model necrotroph Parastagonospora nodorum Sn15 reveals a genome-wide trove of candidate effector homologs, and redundancy of virulence-related functions within an accessory chromosome.</title>
        <authorList>
            <person name="Bertazzoni S."/>
            <person name="Jones D.A.B."/>
            <person name="Phan H.T."/>
            <person name="Tan K.-C."/>
            <person name="Hane J.K."/>
        </authorList>
    </citation>
    <scope>NUCLEOTIDE SEQUENCE [LARGE SCALE GENOMIC DNA]</scope>
    <source>
        <strain evidence="2">SN15 / ATCC MYA-4574 / FGSC 10173)</strain>
    </source>
</reference>
<evidence type="ECO:0000313" key="2">
    <source>
        <dbReference type="Proteomes" id="UP000663193"/>
    </source>
</evidence>